<dbReference type="EMBL" id="MU155362">
    <property type="protein sequence ID" value="KAF9474783.1"/>
    <property type="molecule type" value="Genomic_DNA"/>
</dbReference>
<keyword evidence="2" id="KW-0521">NADP</keyword>
<keyword evidence="3" id="KW-0560">Oxidoreductase</keyword>
<evidence type="ECO:0000313" key="4">
    <source>
        <dbReference type="EMBL" id="KAF9474783.1"/>
    </source>
</evidence>
<evidence type="ECO:0000256" key="2">
    <source>
        <dbReference type="ARBA" id="ARBA00022857"/>
    </source>
</evidence>
<comment type="caution">
    <text evidence="4">The sequence shown here is derived from an EMBL/GenBank/DDBJ whole genome shotgun (WGS) entry which is preliminary data.</text>
</comment>
<dbReference type="PANTHER" id="PTHR43544:SF7">
    <property type="entry name" value="NADB-LER2"/>
    <property type="match status" value="1"/>
</dbReference>
<dbReference type="InterPro" id="IPR051468">
    <property type="entry name" value="Fungal_SecMetab_SDRs"/>
</dbReference>
<dbReference type="PANTHER" id="PTHR43544">
    <property type="entry name" value="SHORT-CHAIN DEHYDROGENASE/REDUCTASE"/>
    <property type="match status" value="1"/>
</dbReference>
<evidence type="ECO:0000256" key="1">
    <source>
        <dbReference type="ARBA" id="ARBA00006484"/>
    </source>
</evidence>
<dbReference type="AlphaFoldDB" id="A0A9P5YRZ1"/>
<evidence type="ECO:0000256" key="3">
    <source>
        <dbReference type="ARBA" id="ARBA00023002"/>
    </source>
</evidence>
<protein>
    <submittedName>
        <fullName evidence="4">NAD(P)-binding protein</fullName>
    </submittedName>
</protein>
<organism evidence="4 5">
    <name type="scientific">Pholiota conissans</name>
    <dbReference type="NCBI Taxonomy" id="109636"/>
    <lineage>
        <taxon>Eukaryota</taxon>
        <taxon>Fungi</taxon>
        <taxon>Dikarya</taxon>
        <taxon>Basidiomycota</taxon>
        <taxon>Agaricomycotina</taxon>
        <taxon>Agaricomycetes</taxon>
        <taxon>Agaricomycetidae</taxon>
        <taxon>Agaricales</taxon>
        <taxon>Agaricineae</taxon>
        <taxon>Strophariaceae</taxon>
        <taxon>Pholiota</taxon>
    </lineage>
</organism>
<gene>
    <name evidence="4" type="ORF">BDN70DRAFT_884456</name>
</gene>
<dbReference type="OrthoDB" id="9876299at2759"/>
<dbReference type="PROSITE" id="PS00061">
    <property type="entry name" value="ADH_SHORT"/>
    <property type="match status" value="1"/>
</dbReference>
<dbReference type="Pfam" id="PF00106">
    <property type="entry name" value="adh_short"/>
    <property type="match status" value="1"/>
</dbReference>
<sequence length="258" mass="27733">MSDSAKRIYLVAGATRGIGLALVAELAAKDLSAIIYAGGRNPSAAPPLIELATRYPGRVLPVKYIAADKEGNEALAREIGVKYGRVDTIVANAGIGSSLGLGKVHEVDVPSYEEHFLVNVVGPIILFQSFRELLKASSLPRFIPITSSVGSIELIEASPIDTSAYGMSKAALNWVTRKIHYENDWLVAYPQCPGLVNTDMAKESVAADKSSLMGEVFKQLAQRQPAEAAELLVKLFTSSVRKEDGGQFHSVEGGRHPW</sequence>
<dbReference type="SUPFAM" id="SSF51735">
    <property type="entry name" value="NAD(P)-binding Rossmann-fold domains"/>
    <property type="match status" value="1"/>
</dbReference>
<reference evidence="4" key="1">
    <citation type="submission" date="2020-11" db="EMBL/GenBank/DDBJ databases">
        <authorList>
            <consortium name="DOE Joint Genome Institute"/>
            <person name="Ahrendt S."/>
            <person name="Riley R."/>
            <person name="Andreopoulos W."/>
            <person name="Labutti K."/>
            <person name="Pangilinan J."/>
            <person name="Ruiz-Duenas F.J."/>
            <person name="Barrasa J.M."/>
            <person name="Sanchez-Garcia M."/>
            <person name="Camarero S."/>
            <person name="Miyauchi S."/>
            <person name="Serrano A."/>
            <person name="Linde D."/>
            <person name="Babiker R."/>
            <person name="Drula E."/>
            <person name="Ayuso-Fernandez I."/>
            <person name="Pacheco R."/>
            <person name="Padilla G."/>
            <person name="Ferreira P."/>
            <person name="Barriuso J."/>
            <person name="Kellner H."/>
            <person name="Castanera R."/>
            <person name="Alfaro M."/>
            <person name="Ramirez L."/>
            <person name="Pisabarro A.G."/>
            <person name="Kuo A."/>
            <person name="Tritt A."/>
            <person name="Lipzen A."/>
            <person name="He G."/>
            <person name="Yan M."/>
            <person name="Ng V."/>
            <person name="Cullen D."/>
            <person name="Martin F."/>
            <person name="Rosso M.-N."/>
            <person name="Henrissat B."/>
            <person name="Hibbett D."/>
            <person name="Martinez A.T."/>
            <person name="Grigoriev I.V."/>
        </authorList>
    </citation>
    <scope>NUCLEOTIDE SEQUENCE</scope>
    <source>
        <strain evidence="4">CIRM-BRFM 674</strain>
    </source>
</reference>
<name>A0A9P5YRZ1_9AGAR</name>
<proteinExistence type="inferred from homology"/>
<dbReference type="GO" id="GO:0005737">
    <property type="term" value="C:cytoplasm"/>
    <property type="evidence" value="ECO:0007669"/>
    <property type="project" value="TreeGrafter"/>
</dbReference>
<evidence type="ECO:0000313" key="5">
    <source>
        <dbReference type="Proteomes" id="UP000807469"/>
    </source>
</evidence>
<dbReference type="Gene3D" id="3.40.50.720">
    <property type="entry name" value="NAD(P)-binding Rossmann-like Domain"/>
    <property type="match status" value="1"/>
</dbReference>
<dbReference type="Proteomes" id="UP000807469">
    <property type="component" value="Unassembled WGS sequence"/>
</dbReference>
<accession>A0A9P5YRZ1</accession>
<dbReference type="InterPro" id="IPR002347">
    <property type="entry name" value="SDR_fam"/>
</dbReference>
<dbReference type="InterPro" id="IPR036291">
    <property type="entry name" value="NAD(P)-bd_dom_sf"/>
</dbReference>
<dbReference type="InterPro" id="IPR020904">
    <property type="entry name" value="Sc_DH/Rdtase_CS"/>
</dbReference>
<dbReference type="GO" id="GO:0016491">
    <property type="term" value="F:oxidoreductase activity"/>
    <property type="evidence" value="ECO:0007669"/>
    <property type="project" value="UniProtKB-KW"/>
</dbReference>
<dbReference type="PRINTS" id="PR00081">
    <property type="entry name" value="GDHRDH"/>
</dbReference>
<comment type="similarity">
    <text evidence="1">Belongs to the short-chain dehydrogenases/reductases (SDR) family.</text>
</comment>
<keyword evidence="5" id="KW-1185">Reference proteome</keyword>